<dbReference type="Pfam" id="PF00069">
    <property type="entry name" value="Pkinase"/>
    <property type="match status" value="1"/>
</dbReference>
<dbReference type="EMBL" id="PDCK01000043">
    <property type="protein sequence ID" value="PRQ34557.1"/>
    <property type="molecule type" value="Genomic_DNA"/>
</dbReference>
<dbReference type="EC" id="2.7.11.25" evidence="2"/>
<dbReference type="PROSITE" id="PS50011">
    <property type="entry name" value="PROTEIN_KINASE_DOM"/>
    <property type="match status" value="1"/>
</dbReference>
<keyword evidence="3" id="KW-1185">Reference proteome</keyword>
<gene>
    <name evidence="2" type="ORF">RchiOBHm_Chr5g0070321</name>
</gene>
<dbReference type="GO" id="GO:0005524">
    <property type="term" value="F:ATP binding"/>
    <property type="evidence" value="ECO:0007669"/>
    <property type="project" value="InterPro"/>
</dbReference>
<feature type="domain" description="Protein kinase" evidence="1">
    <location>
        <begin position="1"/>
        <end position="107"/>
    </location>
</feature>
<dbReference type="SMART" id="SM00220">
    <property type="entry name" value="S_TKc"/>
    <property type="match status" value="1"/>
</dbReference>
<dbReference type="InterPro" id="IPR052751">
    <property type="entry name" value="Plant_MAPKKK"/>
</dbReference>
<dbReference type="InterPro" id="IPR000719">
    <property type="entry name" value="Prot_kinase_dom"/>
</dbReference>
<evidence type="ECO:0000259" key="1">
    <source>
        <dbReference type="PROSITE" id="PS50011"/>
    </source>
</evidence>
<protein>
    <submittedName>
        <fullName evidence="2">Putative mitogen-activated protein kinase kinase kinase STE-STE11 family</fullName>
        <ecNumber evidence="2">2.7.11.25</ecNumber>
    </submittedName>
</protein>
<dbReference type="PANTHER" id="PTHR48011">
    <property type="entry name" value="CCR4-NOT TRANSCRIPTIONAL COMPLEX SUBUNIT CAF120-RELATED"/>
    <property type="match status" value="1"/>
</dbReference>
<reference evidence="2 3" key="1">
    <citation type="journal article" date="2018" name="Nat. Genet.">
        <title>The Rosa genome provides new insights in the design of modern roses.</title>
        <authorList>
            <person name="Bendahmane M."/>
        </authorList>
    </citation>
    <scope>NUCLEOTIDE SEQUENCE [LARGE SCALE GENOMIC DNA]</scope>
    <source>
        <strain evidence="3">cv. Old Blush</strain>
    </source>
</reference>
<dbReference type="STRING" id="74649.A0A2P6QK59"/>
<dbReference type="InterPro" id="IPR011009">
    <property type="entry name" value="Kinase-like_dom_sf"/>
</dbReference>
<evidence type="ECO:0000313" key="2">
    <source>
        <dbReference type="EMBL" id="PRQ34557.1"/>
    </source>
</evidence>
<proteinExistence type="predicted"/>
<sequence length="315" mass="35115">MSGDGCRGRISPRGSPLWMAPEVISGEYQGPESDVWSLGCTVIEMVTGKPAWEDEGMETLSRIGLSGGLPEFPTRLSETGRDFLDKCLRRDPEERWSCDQLLQHPFLASVSPNAAADSSPRCVLDWVNSEFEDDEYENDEESCSIHEDSAKERIGKLASNSGVDWELSDGWTVVRGAVEVVESGAFSREETSSGYSHCEGAFSEGESCGGGDLVEWARNECDTVGSSGRWYGPSVMEYSAVERSVGKGRKSYNYYSRCSNLCRSRFLLAYSFGVKMNKLLIFMSCYTCVIFAWRYNKVEILLDFSCTHDVLFRFG</sequence>
<evidence type="ECO:0000313" key="3">
    <source>
        <dbReference type="Proteomes" id="UP000238479"/>
    </source>
</evidence>
<dbReference type="Gramene" id="PRQ34557">
    <property type="protein sequence ID" value="PRQ34557"/>
    <property type="gene ID" value="RchiOBHm_Chr5g0070321"/>
</dbReference>
<keyword evidence="2" id="KW-0808">Transferase</keyword>
<dbReference type="GO" id="GO:0004709">
    <property type="term" value="F:MAP kinase kinase kinase activity"/>
    <property type="evidence" value="ECO:0007669"/>
    <property type="project" value="UniProtKB-EC"/>
</dbReference>
<dbReference type="SUPFAM" id="SSF56112">
    <property type="entry name" value="Protein kinase-like (PK-like)"/>
    <property type="match status" value="1"/>
</dbReference>
<dbReference type="Gene3D" id="1.10.510.10">
    <property type="entry name" value="Transferase(Phosphotransferase) domain 1"/>
    <property type="match status" value="1"/>
</dbReference>
<dbReference type="PANTHER" id="PTHR48011:SF7">
    <property type="entry name" value="F10K1.14 PROTEIN"/>
    <property type="match status" value="1"/>
</dbReference>
<accession>A0A2P6QK59</accession>
<dbReference type="Proteomes" id="UP000238479">
    <property type="component" value="Chromosome 5"/>
</dbReference>
<comment type="caution">
    <text evidence="2">The sequence shown here is derived from an EMBL/GenBank/DDBJ whole genome shotgun (WGS) entry which is preliminary data.</text>
</comment>
<organism evidence="2 3">
    <name type="scientific">Rosa chinensis</name>
    <name type="common">China rose</name>
    <dbReference type="NCBI Taxonomy" id="74649"/>
    <lineage>
        <taxon>Eukaryota</taxon>
        <taxon>Viridiplantae</taxon>
        <taxon>Streptophyta</taxon>
        <taxon>Embryophyta</taxon>
        <taxon>Tracheophyta</taxon>
        <taxon>Spermatophyta</taxon>
        <taxon>Magnoliopsida</taxon>
        <taxon>eudicotyledons</taxon>
        <taxon>Gunneridae</taxon>
        <taxon>Pentapetalae</taxon>
        <taxon>rosids</taxon>
        <taxon>fabids</taxon>
        <taxon>Rosales</taxon>
        <taxon>Rosaceae</taxon>
        <taxon>Rosoideae</taxon>
        <taxon>Rosoideae incertae sedis</taxon>
        <taxon>Rosa</taxon>
    </lineage>
</organism>
<name>A0A2P6QK59_ROSCH</name>
<keyword evidence="2" id="KW-0418">Kinase</keyword>
<dbReference type="AlphaFoldDB" id="A0A2P6QK59"/>